<dbReference type="GeneID" id="103000666"/>
<evidence type="ECO:0000313" key="4">
    <source>
        <dbReference type="Proteomes" id="UP001652580"/>
    </source>
</evidence>
<reference evidence="5" key="1">
    <citation type="submission" date="2025-08" db="UniProtKB">
        <authorList>
            <consortium name="RefSeq"/>
        </authorList>
    </citation>
    <scope>IDENTIFICATION</scope>
</reference>
<evidence type="ECO:0000259" key="2">
    <source>
        <dbReference type="Pfam" id="PF14923"/>
    </source>
</evidence>
<dbReference type="RefSeq" id="XP_057414031.1">
    <property type="nucleotide sequence ID" value="XM_057558048.1"/>
</dbReference>
<sequence>MAQASRSGGLLPPLATMPPLRAQPRGTEEKQWQRKRAGALRRDVRGWLRLPAARSIPCLDPRPGGTPRGQPLWAVPADAGEHREAGAVDWGREPAAGGPTPPALQRLRAVLLRLHHERQELLQAQDCARHLQATVRLLRILSPGAPSPGHLPQLCRDLLAHPSGGAVLRSGLQETPESLPLARSVGLAAQRLDATMEMQLRALGQAPASPGLSSQIADLLLALPAYHQLQGKALSYVPGAARPYPPAHVLRLLAGERGCQVAGWLDEALRGSDLRDQLRRRCQEERELLPGLLGLMGGVTGSASSGLGLGGAGALWSQYWTMLWAACAQSLDLSLGPWRDPTAAAQQLSQALGQASLPQECEKELASLCHNLIHQSLIWSWDQGFCQALGSASGNQSSLPSSSQTTELLQQLFPPLLDALREPRSGLLLCRPPGETRYWGWGDKRTAEDIYLLYSLICSEACLLPKVFRGPSDTLSLLSPGPAPLSLGLCTLQTTLLWFWGRTQQHLAAWAPGSFLLLIQKDLPPLLCEAEALSSLASEESLALEVEQQLGLEIQKLTAQIQLLPEESLSLFFQECHKRATQDFELHMPRGRYWRHRLCPELPSIPSEYAGLVVRRVLEPVLQGLQGLPHQAQAPALSQALTAILGAWLDHILTHGIRFSLQGALQLRQDFGVVRELLEEEQWGLSPELRQTLFTLSIFQRLDGALLCLLQQPLPKTQVHRGPPCCCACNEVQTMELPSSSLNSLESLEPPLRPGALPAQTAQLLSTLWGEGPSPEAYLVVFTDRVLWPPHTLCRNHLSPSWPSSSSRLGSPGRRPGDQHHRPWQRSRTRRRSGDCGSA</sequence>
<feature type="compositionally biased region" description="Basic residues" evidence="1">
    <location>
        <begin position="822"/>
        <end position="831"/>
    </location>
</feature>
<name>A0ABM3UI48_BALAC</name>
<proteinExistence type="predicted"/>
<dbReference type="PANTHER" id="PTHR21436">
    <property type="entry name" value="COILED-COIL DOMAIN-CONTAINING PROTEIN 142"/>
    <property type="match status" value="1"/>
</dbReference>
<dbReference type="InterPro" id="IPR055350">
    <property type="entry name" value="CCDC142_C"/>
</dbReference>
<dbReference type="Pfam" id="PF14923">
    <property type="entry name" value="CCDC142"/>
    <property type="match status" value="1"/>
</dbReference>
<dbReference type="PANTHER" id="PTHR21436:SF2">
    <property type="entry name" value="COILED-COIL DOMAIN-CONTAINING PROTEIN 142"/>
    <property type="match status" value="1"/>
</dbReference>
<dbReference type="InterPro" id="IPR056901">
    <property type="entry name" value="CC142_N"/>
</dbReference>
<accession>A0ABM3UI48</accession>
<dbReference type="Pfam" id="PF25081">
    <property type="entry name" value="CC142_N"/>
    <property type="match status" value="1"/>
</dbReference>
<feature type="domain" description="Coiled-coil protein 142 C-terminal" evidence="2">
    <location>
        <begin position="323"/>
        <end position="771"/>
    </location>
</feature>
<feature type="domain" description="CC142 N-terminal" evidence="3">
    <location>
        <begin position="102"/>
        <end position="297"/>
    </location>
</feature>
<feature type="region of interest" description="Disordered" evidence="1">
    <location>
        <begin position="1"/>
        <end position="38"/>
    </location>
</feature>
<organism evidence="4 5">
    <name type="scientific">Balaenoptera acutorostrata</name>
    <name type="common">Common minke whale</name>
    <name type="synonym">Balaena rostrata</name>
    <dbReference type="NCBI Taxonomy" id="9767"/>
    <lineage>
        <taxon>Eukaryota</taxon>
        <taxon>Metazoa</taxon>
        <taxon>Chordata</taxon>
        <taxon>Craniata</taxon>
        <taxon>Vertebrata</taxon>
        <taxon>Euteleostomi</taxon>
        <taxon>Mammalia</taxon>
        <taxon>Eutheria</taxon>
        <taxon>Laurasiatheria</taxon>
        <taxon>Artiodactyla</taxon>
        <taxon>Whippomorpha</taxon>
        <taxon>Cetacea</taxon>
        <taxon>Mysticeti</taxon>
        <taxon>Balaenopteridae</taxon>
        <taxon>Balaenoptera</taxon>
    </lineage>
</organism>
<protein>
    <submittedName>
        <fullName evidence="5">Coiled-coil domain-containing protein 142 isoform X1</fullName>
    </submittedName>
</protein>
<evidence type="ECO:0000313" key="5">
    <source>
        <dbReference type="RefSeq" id="XP_057414031.1"/>
    </source>
</evidence>
<dbReference type="InterPro" id="IPR026700">
    <property type="entry name" value="CCDC142"/>
</dbReference>
<evidence type="ECO:0000256" key="1">
    <source>
        <dbReference type="SAM" id="MobiDB-lite"/>
    </source>
</evidence>
<gene>
    <name evidence="5" type="primary">CCDC142</name>
</gene>
<keyword evidence="4" id="KW-1185">Reference proteome</keyword>
<evidence type="ECO:0000259" key="3">
    <source>
        <dbReference type="Pfam" id="PF25081"/>
    </source>
</evidence>
<dbReference type="Proteomes" id="UP001652580">
    <property type="component" value="Chromosome 12"/>
</dbReference>
<feature type="region of interest" description="Disordered" evidence="1">
    <location>
        <begin position="799"/>
        <end position="839"/>
    </location>
</feature>
<feature type="compositionally biased region" description="Low complexity" evidence="1">
    <location>
        <begin position="799"/>
        <end position="814"/>
    </location>
</feature>